<dbReference type="Proteomes" id="UP001162881">
    <property type="component" value="Unassembled WGS sequence"/>
</dbReference>
<evidence type="ECO:0000256" key="12">
    <source>
        <dbReference type="RuleBase" id="RU003357"/>
    </source>
</evidence>
<evidence type="ECO:0000313" key="17">
    <source>
        <dbReference type="Proteomes" id="UP001162881"/>
    </source>
</evidence>
<dbReference type="PROSITE" id="PS52016">
    <property type="entry name" value="TONB_DEPENDENT_REC_3"/>
    <property type="match status" value="1"/>
</dbReference>
<sequence>MKSSVFFLAGAGLAALTVPLCAQAKEADGTAAEIVVTATRRSERLIDAPQSVTAVTAQDLSKLNATKFSDFANTVPGLQFTTQGPGSTSITMRGVTAGADIGATVGIYVDDVPYGSSSSFAKAPTLALDAGLYDLQRVEVLRGPQGTLYGSASMGGVLKYVTNLPSLTEFGGSAQVGVGTIHDGATDYNVAATVNSPIVTDKVAVRATGFYSRTGGFIDNLYSGQKNVDRSEIYGGRVDVLLQPVDDLSIRLTGFGQNISRDGMLYGEYTLDGDAVNGALDQDHPLDEGFNSKFRMVSGTVSYDFDVATLVSVTSYQWVRNAIQTDYSSLYAPILQSIGLDAYGVSFPDTERTDKFTQEVRLASASEKPIEWLVGGFYTHETSESHQVLYAYDADFLPITSLNLADAYIPSTYEEYAAFGDVTIHLTSALAVTGGLRYAHNNQTFEQIATGLLLGSAAKRKSSESVVTYLANGRYAISPNVNAYVRFATGYRPGGPNYQAVDPVTGNNLAKESYESDSLKSYEAGIKAETPDHTFGIDASVYFIDWKNIQIATAVSGISVIANGGAAHIKGAELTLTGRPDGNLMVTGAFAYNDAYLTEDVEALGAVSGDRLPNSAHFTSTINADWTYNASDLKPSLGGTLRYVGKRNASFDLNTGFPQYNLPDYVVVDLRAGFTLGPVETQLYVHNLFDVRGQLSANTSSAAYGGPARISLLQPRTIGISATTRF</sequence>
<evidence type="ECO:0000256" key="10">
    <source>
        <dbReference type="ARBA" id="ARBA00023237"/>
    </source>
</evidence>
<dbReference type="InterPro" id="IPR039426">
    <property type="entry name" value="TonB-dep_rcpt-like"/>
</dbReference>
<evidence type="ECO:0000256" key="2">
    <source>
        <dbReference type="ARBA" id="ARBA00022448"/>
    </source>
</evidence>
<gene>
    <name evidence="16" type="ORF">MTR62_15565</name>
</gene>
<comment type="subcellular location">
    <subcellularLocation>
        <location evidence="1 11">Cell outer membrane</location>
        <topology evidence="1 11">Multi-pass membrane protein</topology>
    </subcellularLocation>
</comment>
<dbReference type="EMBL" id="JALHLF010000077">
    <property type="protein sequence ID" value="MCJ2184099.1"/>
    <property type="molecule type" value="Genomic_DNA"/>
</dbReference>
<keyword evidence="8 12" id="KW-0798">TonB box</keyword>
<keyword evidence="16" id="KW-0675">Receptor</keyword>
<evidence type="ECO:0000256" key="1">
    <source>
        <dbReference type="ARBA" id="ARBA00004571"/>
    </source>
</evidence>
<evidence type="ECO:0000256" key="4">
    <source>
        <dbReference type="ARBA" id="ARBA00022496"/>
    </source>
</evidence>
<keyword evidence="4" id="KW-0410">Iron transport</keyword>
<evidence type="ECO:0000259" key="14">
    <source>
        <dbReference type="Pfam" id="PF00593"/>
    </source>
</evidence>
<evidence type="ECO:0000256" key="3">
    <source>
        <dbReference type="ARBA" id="ARBA00022452"/>
    </source>
</evidence>
<dbReference type="InterPro" id="IPR000531">
    <property type="entry name" value="Beta-barrel_TonB"/>
</dbReference>
<dbReference type="RefSeq" id="WP_244022588.1">
    <property type="nucleotide sequence ID" value="NZ_JALHLF010000077.1"/>
</dbReference>
<name>A0ABT0BGE0_9SPHN</name>
<organism evidence="16 17">
    <name type="scientific">Novosphingobium organovorum</name>
    <dbReference type="NCBI Taxonomy" id="2930092"/>
    <lineage>
        <taxon>Bacteria</taxon>
        <taxon>Pseudomonadati</taxon>
        <taxon>Pseudomonadota</taxon>
        <taxon>Alphaproteobacteria</taxon>
        <taxon>Sphingomonadales</taxon>
        <taxon>Sphingomonadaceae</taxon>
        <taxon>Novosphingobium</taxon>
    </lineage>
</organism>
<evidence type="ECO:0000256" key="5">
    <source>
        <dbReference type="ARBA" id="ARBA00022692"/>
    </source>
</evidence>
<evidence type="ECO:0000256" key="7">
    <source>
        <dbReference type="ARBA" id="ARBA00023065"/>
    </source>
</evidence>
<keyword evidence="5 11" id="KW-0812">Transmembrane</keyword>
<dbReference type="Pfam" id="PF07715">
    <property type="entry name" value="Plug"/>
    <property type="match status" value="1"/>
</dbReference>
<keyword evidence="3 11" id="KW-1134">Transmembrane beta strand</keyword>
<keyword evidence="6" id="KW-0408">Iron</keyword>
<evidence type="ECO:0000256" key="8">
    <source>
        <dbReference type="ARBA" id="ARBA00023077"/>
    </source>
</evidence>
<keyword evidence="7" id="KW-0406">Ion transport</keyword>
<dbReference type="PANTHER" id="PTHR32552:SF81">
    <property type="entry name" value="TONB-DEPENDENT OUTER MEMBRANE RECEPTOR"/>
    <property type="match status" value="1"/>
</dbReference>
<dbReference type="PANTHER" id="PTHR32552">
    <property type="entry name" value="FERRICHROME IRON RECEPTOR-RELATED"/>
    <property type="match status" value="1"/>
</dbReference>
<evidence type="ECO:0000256" key="9">
    <source>
        <dbReference type="ARBA" id="ARBA00023136"/>
    </source>
</evidence>
<evidence type="ECO:0000313" key="16">
    <source>
        <dbReference type="EMBL" id="MCJ2184099.1"/>
    </source>
</evidence>
<comment type="similarity">
    <text evidence="11 12">Belongs to the TonB-dependent receptor family.</text>
</comment>
<comment type="caution">
    <text evidence="16">The sequence shown here is derived from an EMBL/GenBank/DDBJ whole genome shotgun (WGS) entry which is preliminary data.</text>
</comment>
<evidence type="ECO:0000256" key="13">
    <source>
        <dbReference type="SAM" id="SignalP"/>
    </source>
</evidence>
<evidence type="ECO:0000256" key="6">
    <source>
        <dbReference type="ARBA" id="ARBA00023004"/>
    </source>
</evidence>
<dbReference type="SUPFAM" id="SSF56935">
    <property type="entry name" value="Porins"/>
    <property type="match status" value="1"/>
</dbReference>
<dbReference type="Gene3D" id="2.40.170.20">
    <property type="entry name" value="TonB-dependent receptor, beta-barrel domain"/>
    <property type="match status" value="1"/>
</dbReference>
<dbReference type="InterPro" id="IPR012910">
    <property type="entry name" value="Plug_dom"/>
</dbReference>
<dbReference type="CDD" id="cd01347">
    <property type="entry name" value="ligand_gated_channel"/>
    <property type="match status" value="1"/>
</dbReference>
<keyword evidence="2 11" id="KW-0813">Transport</keyword>
<keyword evidence="10 11" id="KW-0998">Cell outer membrane</keyword>
<accession>A0ABT0BGE0</accession>
<keyword evidence="17" id="KW-1185">Reference proteome</keyword>
<feature type="domain" description="TonB-dependent receptor-like beta-barrel" evidence="14">
    <location>
        <begin position="268"/>
        <end position="688"/>
    </location>
</feature>
<feature type="signal peptide" evidence="13">
    <location>
        <begin position="1"/>
        <end position="24"/>
    </location>
</feature>
<feature type="chain" id="PRO_5045130340" evidence="13">
    <location>
        <begin position="25"/>
        <end position="726"/>
    </location>
</feature>
<keyword evidence="13" id="KW-0732">Signal</keyword>
<keyword evidence="9 11" id="KW-0472">Membrane</keyword>
<dbReference type="Pfam" id="PF00593">
    <property type="entry name" value="TonB_dep_Rec_b-barrel"/>
    <property type="match status" value="1"/>
</dbReference>
<feature type="domain" description="TonB-dependent receptor plug" evidence="15">
    <location>
        <begin position="45"/>
        <end position="157"/>
    </location>
</feature>
<evidence type="ECO:0000256" key="11">
    <source>
        <dbReference type="PROSITE-ProRule" id="PRU01360"/>
    </source>
</evidence>
<dbReference type="InterPro" id="IPR036942">
    <property type="entry name" value="Beta-barrel_TonB_sf"/>
</dbReference>
<proteinExistence type="inferred from homology"/>
<reference evidence="16" key="1">
    <citation type="submission" date="2022-03" db="EMBL/GenBank/DDBJ databases">
        <title>Identification of a novel bacterium isolated from mangrove sediments.</title>
        <authorList>
            <person name="Pan X."/>
        </authorList>
    </citation>
    <scope>NUCLEOTIDE SEQUENCE</scope>
    <source>
        <strain evidence="16">B1949</strain>
    </source>
</reference>
<evidence type="ECO:0000259" key="15">
    <source>
        <dbReference type="Pfam" id="PF07715"/>
    </source>
</evidence>
<protein>
    <submittedName>
        <fullName evidence="16">TonB-dependent receptor</fullName>
    </submittedName>
</protein>